<sequence length="98" mass="11156">MRRSDKGETSTEIDRSLQLSHSTVSPIIKDKDPILEHVKGSAPMKATVITKQSCGLIIEMERLLVLSLEDQNQRRIPVSLMVLQEKASRLFEVLKREK</sequence>
<gene>
    <name evidence="1" type="ORF">Bpfe_003727</name>
</gene>
<name>A0AAD8FJ80_BIOPF</name>
<evidence type="ECO:0000313" key="2">
    <source>
        <dbReference type="Proteomes" id="UP001233172"/>
    </source>
</evidence>
<accession>A0AAD8FJ80</accession>
<dbReference type="AlphaFoldDB" id="A0AAD8FJ80"/>
<protein>
    <submittedName>
        <fullName evidence="1">Tigger transposable element-derived protein 1</fullName>
    </submittedName>
</protein>
<comment type="caution">
    <text evidence="1">The sequence shown here is derived from an EMBL/GenBank/DDBJ whole genome shotgun (WGS) entry which is preliminary data.</text>
</comment>
<dbReference type="Proteomes" id="UP001233172">
    <property type="component" value="Unassembled WGS sequence"/>
</dbReference>
<reference evidence="1" key="2">
    <citation type="submission" date="2023-04" db="EMBL/GenBank/DDBJ databases">
        <authorList>
            <person name="Bu L."/>
            <person name="Lu L."/>
            <person name="Laidemitt M.R."/>
            <person name="Zhang S.M."/>
            <person name="Mutuku M."/>
            <person name="Mkoji G."/>
            <person name="Steinauer M."/>
            <person name="Loker E.S."/>
        </authorList>
    </citation>
    <scope>NUCLEOTIDE SEQUENCE</scope>
    <source>
        <strain evidence="1">KasaAsao</strain>
        <tissue evidence="1">Whole Snail</tissue>
    </source>
</reference>
<keyword evidence="2" id="KW-1185">Reference proteome</keyword>
<dbReference type="EMBL" id="JASAOG010000009">
    <property type="protein sequence ID" value="KAK0066992.1"/>
    <property type="molecule type" value="Genomic_DNA"/>
</dbReference>
<proteinExistence type="predicted"/>
<dbReference type="Gene3D" id="1.10.10.60">
    <property type="entry name" value="Homeodomain-like"/>
    <property type="match status" value="1"/>
</dbReference>
<organism evidence="1 2">
    <name type="scientific">Biomphalaria pfeifferi</name>
    <name type="common">Bloodfluke planorb</name>
    <name type="synonym">Freshwater snail</name>
    <dbReference type="NCBI Taxonomy" id="112525"/>
    <lineage>
        <taxon>Eukaryota</taxon>
        <taxon>Metazoa</taxon>
        <taxon>Spiralia</taxon>
        <taxon>Lophotrochozoa</taxon>
        <taxon>Mollusca</taxon>
        <taxon>Gastropoda</taxon>
        <taxon>Heterobranchia</taxon>
        <taxon>Euthyneura</taxon>
        <taxon>Panpulmonata</taxon>
        <taxon>Hygrophila</taxon>
        <taxon>Lymnaeoidea</taxon>
        <taxon>Planorbidae</taxon>
        <taxon>Biomphalaria</taxon>
    </lineage>
</organism>
<reference evidence="1" key="1">
    <citation type="journal article" date="2023" name="PLoS Negl. Trop. Dis.">
        <title>A genome sequence for Biomphalaria pfeifferi, the major vector snail for the human-infecting parasite Schistosoma mansoni.</title>
        <authorList>
            <person name="Bu L."/>
            <person name="Lu L."/>
            <person name="Laidemitt M.R."/>
            <person name="Zhang S.M."/>
            <person name="Mutuku M."/>
            <person name="Mkoji G."/>
            <person name="Steinauer M."/>
            <person name="Loker E.S."/>
        </authorList>
    </citation>
    <scope>NUCLEOTIDE SEQUENCE</scope>
    <source>
        <strain evidence="1">KasaAsao</strain>
    </source>
</reference>
<evidence type="ECO:0000313" key="1">
    <source>
        <dbReference type="EMBL" id="KAK0066992.1"/>
    </source>
</evidence>